<keyword evidence="1" id="KW-1133">Transmembrane helix</keyword>
<dbReference type="Ensembl" id="ENSSSCT00055024592.1">
    <property type="protein sequence ID" value="ENSSSCP00055019510.1"/>
    <property type="gene ID" value="ENSSSCG00055012493.1"/>
</dbReference>
<dbReference type="Ensembl" id="ENSSSCT00060061803.1">
    <property type="protein sequence ID" value="ENSSSCP00060026467.1"/>
    <property type="gene ID" value="ENSSSCG00060045560.1"/>
</dbReference>
<organism evidence="2 3">
    <name type="scientific">Sus scrofa</name>
    <name type="common">Pig</name>
    <dbReference type="NCBI Taxonomy" id="9823"/>
    <lineage>
        <taxon>Eukaryota</taxon>
        <taxon>Metazoa</taxon>
        <taxon>Chordata</taxon>
        <taxon>Craniata</taxon>
        <taxon>Vertebrata</taxon>
        <taxon>Euteleostomi</taxon>
        <taxon>Mammalia</taxon>
        <taxon>Eutheria</taxon>
        <taxon>Laurasiatheria</taxon>
        <taxon>Artiodactyla</taxon>
        <taxon>Suina</taxon>
        <taxon>Suidae</taxon>
        <taxon>Sus</taxon>
    </lineage>
</organism>
<keyword evidence="1" id="KW-0812">Transmembrane</keyword>
<dbReference type="Proteomes" id="UP000694724">
    <property type="component" value="Unplaced"/>
</dbReference>
<dbReference type="Ensembl" id="ENSSSCT00030051116.1">
    <property type="protein sequence ID" value="ENSSSCP00030023265.1"/>
    <property type="gene ID" value="ENSSSCG00030036765.1"/>
</dbReference>
<dbReference type="Proteomes" id="UP000694570">
    <property type="component" value="Unplaced"/>
</dbReference>
<evidence type="ECO:0000313" key="2">
    <source>
        <dbReference type="Ensembl" id="ENSSSCP00030023265.1"/>
    </source>
</evidence>
<dbReference type="Ensembl" id="ENSSSCT00040067189.1">
    <property type="protein sequence ID" value="ENSSSCP00040028530.1"/>
    <property type="gene ID" value="ENSSSCG00040049828.1"/>
</dbReference>
<dbReference type="AlphaFoldDB" id="A0A8D1C7C5"/>
<dbReference type="Proteomes" id="UP000694722">
    <property type="component" value="Unplaced"/>
</dbReference>
<feature type="transmembrane region" description="Helical" evidence="1">
    <location>
        <begin position="57"/>
        <end position="79"/>
    </location>
</feature>
<sequence>GVAVSFLTSPSVPSVFLSRTSQERDPCHCEPSLNPPLESSVNCLSISVYFAYQHICFIYVCFFFSPLFLSLSVFLFLLLH</sequence>
<dbReference type="Proteomes" id="UP000694728">
    <property type="component" value="Unplaced"/>
</dbReference>
<proteinExistence type="predicted"/>
<accession>A0A8D1C7C5</accession>
<reference evidence="2" key="1">
    <citation type="submission" date="2025-05" db="UniProtKB">
        <authorList>
            <consortium name="Ensembl"/>
        </authorList>
    </citation>
    <scope>IDENTIFICATION</scope>
</reference>
<name>A0A8D1C7C5_PIG</name>
<dbReference type="Ensembl" id="ENSSSCT00015042945.1">
    <property type="protein sequence ID" value="ENSSSCP00015016975.1"/>
    <property type="gene ID" value="ENSSSCG00015032445.1"/>
</dbReference>
<keyword evidence="1" id="KW-0472">Membrane</keyword>
<dbReference type="Proteomes" id="UP000694720">
    <property type="component" value="Unplaced"/>
</dbReference>
<dbReference type="Ensembl" id="ENSSSCT00050032925.1">
    <property type="protein sequence ID" value="ENSSSCP00050013719.1"/>
    <property type="gene ID" value="ENSSSCG00050024434.1"/>
</dbReference>
<evidence type="ECO:0000256" key="1">
    <source>
        <dbReference type="SAM" id="Phobius"/>
    </source>
</evidence>
<evidence type="ECO:0000313" key="3">
    <source>
        <dbReference type="Proteomes" id="UP000694570"/>
    </source>
</evidence>
<dbReference type="Proteomes" id="UP000694723">
    <property type="component" value="Unplaced"/>
</dbReference>
<protein>
    <submittedName>
        <fullName evidence="2">Uncharacterized protein</fullName>
    </submittedName>
</protein>
<dbReference type="Proteomes" id="UP000694726">
    <property type="component" value="Unplaced"/>
</dbReference>
<dbReference type="Ensembl" id="ENSSSCT00035086239.1">
    <property type="protein sequence ID" value="ENSSSCP00035035914.1"/>
    <property type="gene ID" value="ENSSSCG00035064101.1"/>
</dbReference>
<dbReference type="Proteomes" id="UP000694571">
    <property type="component" value="Unplaced"/>
</dbReference>
<dbReference type="Ensembl" id="ENSSSCT00045003499.1">
    <property type="protein sequence ID" value="ENSSSCP00045002202.1"/>
    <property type="gene ID" value="ENSSSCG00045002248.1"/>
</dbReference>